<evidence type="ECO:0000256" key="7">
    <source>
        <dbReference type="ARBA" id="ARBA00048220"/>
    </source>
</evidence>
<dbReference type="AlphaFoldDB" id="A0A495WHI9"/>
<comment type="caution">
    <text evidence="12">The sequence shown here is derived from an EMBL/GenBank/DDBJ whole genome shotgun (WGS) entry which is preliminary data.</text>
</comment>
<dbReference type="GO" id="GO:0003998">
    <property type="term" value="F:acylphosphatase activity"/>
    <property type="evidence" value="ECO:0007669"/>
    <property type="project" value="UniProtKB-EC"/>
</dbReference>
<evidence type="ECO:0000256" key="4">
    <source>
        <dbReference type="ARBA" id="ARBA00022723"/>
    </source>
</evidence>
<dbReference type="SUPFAM" id="SSF53067">
    <property type="entry name" value="Actin-like ATPase domain"/>
    <property type="match status" value="1"/>
</dbReference>
<reference evidence="12 13" key="1">
    <citation type="submission" date="2018-10" db="EMBL/GenBank/DDBJ databases">
        <title>Genomic Encyclopedia of Archaeal and Bacterial Type Strains, Phase II (KMG-II): from individual species to whole genera.</title>
        <authorList>
            <person name="Goeker M."/>
        </authorList>
    </citation>
    <scope>NUCLEOTIDE SEQUENCE [LARGE SCALE GENOMIC DNA]</scope>
    <source>
        <strain evidence="12 13">NSB1</strain>
    </source>
</reference>
<comment type="pathway">
    <text evidence="1">Protein modification; [NiFe] hydrogenase maturation.</text>
</comment>
<dbReference type="Gene3D" id="3.30.420.360">
    <property type="match status" value="1"/>
</dbReference>
<dbReference type="FunFam" id="3.30.420.40:FF:000124">
    <property type="entry name" value="Carbamoyltransferase HypF"/>
    <property type="match status" value="1"/>
</dbReference>
<dbReference type="PIRSF" id="PIRSF006256">
    <property type="entry name" value="CMPcnvr_hdrg_mat"/>
    <property type="match status" value="1"/>
</dbReference>
<dbReference type="InterPro" id="IPR051060">
    <property type="entry name" value="Carbamoyltrans_HypF-like"/>
</dbReference>
<dbReference type="SUPFAM" id="SSF54975">
    <property type="entry name" value="Acylphosphatase/BLUF domain-like"/>
    <property type="match status" value="1"/>
</dbReference>
<evidence type="ECO:0000313" key="12">
    <source>
        <dbReference type="EMBL" id="RKT61006.1"/>
    </source>
</evidence>
<keyword evidence="13" id="KW-1185">Reference proteome</keyword>
<dbReference type="PANTHER" id="PTHR42959">
    <property type="entry name" value="CARBAMOYLTRANSFERASE"/>
    <property type="match status" value="1"/>
</dbReference>
<keyword evidence="6" id="KW-0862">Zinc</keyword>
<dbReference type="Pfam" id="PF01300">
    <property type="entry name" value="Sua5_yciO_yrdC"/>
    <property type="match status" value="1"/>
</dbReference>
<dbReference type="InterPro" id="IPR001792">
    <property type="entry name" value="Acylphosphatase-like_dom"/>
</dbReference>
<comment type="catalytic activity">
    <reaction evidence="9">
        <text>an acyl phosphate + H2O = a carboxylate + phosphate + H(+)</text>
        <dbReference type="Rhea" id="RHEA:14965"/>
        <dbReference type="ChEBI" id="CHEBI:15377"/>
        <dbReference type="ChEBI" id="CHEBI:15378"/>
        <dbReference type="ChEBI" id="CHEBI:29067"/>
        <dbReference type="ChEBI" id="CHEBI:43474"/>
        <dbReference type="ChEBI" id="CHEBI:59918"/>
        <dbReference type="EC" id="3.6.1.7"/>
    </reaction>
</comment>
<dbReference type="RefSeq" id="WP_022602552.1">
    <property type="nucleotide sequence ID" value="NZ_KI440832.1"/>
</dbReference>
<dbReference type="InterPro" id="IPR055128">
    <property type="entry name" value="HypF_C_2"/>
</dbReference>
<dbReference type="Pfam" id="PF22521">
    <property type="entry name" value="HypF_C_2"/>
    <property type="match status" value="1"/>
</dbReference>
<dbReference type="GeneID" id="92927204"/>
<dbReference type="InterPro" id="IPR011125">
    <property type="entry name" value="Znf_HypF"/>
</dbReference>
<dbReference type="PROSITE" id="PS51160">
    <property type="entry name" value="ACYLPHOSPHATASE_3"/>
    <property type="match status" value="1"/>
</dbReference>
<name>A0A495WHI9_9BACT</name>
<dbReference type="InterPro" id="IPR041440">
    <property type="entry name" value="HypF_C"/>
</dbReference>
<dbReference type="SUPFAM" id="SSF55821">
    <property type="entry name" value="YrdC/RibB"/>
    <property type="match status" value="1"/>
</dbReference>
<evidence type="ECO:0000256" key="9">
    <source>
        <dbReference type="PROSITE-ProRule" id="PRU00520"/>
    </source>
</evidence>
<dbReference type="InterPro" id="IPR004421">
    <property type="entry name" value="Carbamoyltransferase_HypF"/>
</dbReference>
<keyword evidence="3" id="KW-0436">Ligase</keyword>
<dbReference type="EMBL" id="RBXN01000001">
    <property type="protein sequence ID" value="RKT61006.1"/>
    <property type="molecule type" value="Genomic_DNA"/>
</dbReference>
<feature type="active site" evidence="9">
    <location>
        <position position="37"/>
    </location>
</feature>
<dbReference type="Gene3D" id="3.30.420.40">
    <property type="match status" value="1"/>
</dbReference>
<feature type="domain" description="Acylphosphatase-like" evidence="10">
    <location>
        <begin position="4"/>
        <end position="91"/>
    </location>
</feature>
<comment type="catalytic activity">
    <reaction evidence="7">
        <text>C-terminal L-cysteinyl-[HypE protein] + carbamoyl phosphate + ATP + H2O = C-terminal S-carboxamide-L-cysteinyl-[HypE protein] + AMP + phosphate + diphosphate + H(+)</text>
        <dbReference type="Rhea" id="RHEA:55636"/>
        <dbReference type="Rhea" id="RHEA-COMP:14247"/>
        <dbReference type="Rhea" id="RHEA-COMP:14392"/>
        <dbReference type="ChEBI" id="CHEBI:15377"/>
        <dbReference type="ChEBI" id="CHEBI:15378"/>
        <dbReference type="ChEBI" id="CHEBI:30616"/>
        <dbReference type="ChEBI" id="CHEBI:33019"/>
        <dbReference type="ChEBI" id="CHEBI:43474"/>
        <dbReference type="ChEBI" id="CHEBI:58228"/>
        <dbReference type="ChEBI" id="CHEBI:76913"/>
        <dbReference type="ChEBI" id="CHEBI:139126"/>
        <dbReference type="ChEBI" id="CHEBI:456215"/>
    </reaction>
</comment>
<dbReference type="Pfam" id="PF00708">
    <property type="entry name" value="Acylphosphatase"/>
    <property type="match status" value="1"/>
</dbReference>
<dbReference type="EC" id="6.2.-.-" evidence="8"/>
<dbReference type="PANTHER" id="PTHR42959:SF1">
    <property type="entry name" value="CARBAMOYLTRANSFERASE HYPF"/>
    <property type="match status" value="1"/>
</dbReference>
<dbReference type="Pfam" id="PF17788">
    <property type="entry name" value="HypF_C"/>
    <property type="match status" value="1"/>
</dbReference>
<keyword evidence="5" id="KW-0863">Zinc-finger</keyword>
<dbReference type="Proteomes" id="UP000269493">
    <property type="component" value="Unassembled WGS sequence"/>
</dbReference>
<evidence type="ECO:0000256" key="1">
    <source>
        <dbReference type="ARBA" id="ARBA00004711"/>
    </source>
</evidence>
<feature type="domain" description="YrdC-like" evidence="11">
    <location>
        <begin position="201"/>
        <end position="385"/>
    </location>
</feature>
<dbReference type="Gene3D" id="3.90.870.50">
    <property type="match status" value="1"/>
</dbReference>
<evidence type="ECO:0000256" key="2">
    <source>
        <dbReference type="ARBA" id="ARBA00008097"/>
    </source>
</evidence>
<accession>A0A495WHI9</accession>
<dbReference type="GO" id="GO:0016874">
    <property type="term" value="F:ligase activity"/>
    <property type="evidence" value="ECO:0007669"/>
    <property type="project" value="UniProtKB-UniRule"/>
</dbReference>
<evidence type="ECO:0000313" key="13">
    <source>
        <dbReference type="Proteomes" id="UP000269493"/>
    </source>
</evidence>
<dbReference type="OrthoDB" id="9808093at2"/>
<evidence type="ECO:0000256" key="8">
    <source>
        <dbReference type="PIRNR" id="PIRNR006256"/>
    </source>
</evidence>
<evidence type="ECO:0000256" key="6">
    <source>
        <dbReference type="ARBA" id="ARBA00022833"/>
    </source>
</evidence>
<dbReference type="GO" id="GO:0051604">
    <property type="term" value="P:protein maturation"/>
    <property type="evidence" value="ECO:0007669"/>
    <property type="project" value="TreeGrafter"/>
</dbReference>
<dbReference type="GO" id="GO:0008270">
    <property type="term" value="F:zinc ion binding"/>
    <property type="evidence" value="ECO:0007669"/>
    <property type="project" value="UniProtKB-KW"/>
</dbReference>
<dbReference type="InterPro" id="IPR017945">
    <property type="entry name" value="DHBP_synth_RibB-like_a/b_dom"/>
</dbReference>
<dbReference type="GO" id="GO:0003725">
    <property type="term" value="F:double-stranded RNA binding"/>
    <property type="evidence" value="ECO:0007669"/>
    <property type="project" value="InterPro"/>
</dbReference>
<dbReference type="UniPathway" id="UPA00335"/>
<dbReference type="NCBIfam" id="TIGR00143">
    <property type="entry name" value="hypF"/>
    <property type="match status" value="1"/>
</dbReference>
<dbReference type="InterPro" id="IPR017968">
    <property type="entry name" value="Acylphosphatase_CS"/>
</dbReference>
<dbReference type="InterPro" id="IPR043129">
    <property type="entry name" value="ATPase_NBD"/>
</dbReference>
<dbReference type="Gene3D" id="3.30.110.120">
    <property type="match status" value="1"/>
</dbReference>
<dbReference type="InterPro" id="IPR036046">
    <property type="entry name" value="Acylphosphatase-like_dom_sf"/>
</dbReference>
<evidence type="ECO:0000256" key="3">
    <source>
        <dbReference type="ARBA" id="ARBA00022598"/>
    </source>
</evidence>
<sequence length="754" mass="84872">MISQYNIHIKGLVQGVGFRPFVYRLATDMHLHGYVDNRNDGVFVMIQATPSQKDDFVKGLTTHKPDVAEIETVTVLEKPVSKPLPDFFIAPSREVDNHITRISPDIAVCDECLQDLISQPHRIRYPFINCTHCGPRFSIINALPYDRPGTTMSVFRMCPECEAEYTDVRDRRFHAQPIACNHCGPHYHLFMKNGYETVDYEEILSRMAAVLRQGGVVALKGLGGFNLICNAENEKAICRLREIKKRYKKPFAVMFPDVPTLSHYLNILPLEKEIVSSWRRPIVLLEEKQKIGTGINDGYKTVGAMLPYLPVHYHLFASSELKALVMTSGNRGDNPILTDNDAALSDLLREVDLFVEHNRDISNRVDDSIVQVVGSQPRIIRRSRGFTPEPLSLKFDTEGILAFGAERVSMFALGKDKEIILSQYIGDLKNRETYLFYREALDKFCLLFRFTPRYLVCDAHPDYFSTQLALQLAQRFQIPLLRVQHHHAHAAAVMAEYGLTEDVIAVCLDGTGYGDDGCIWGGEIFRCNQSEYRRIAHLPYVPLPGGDAAAKSPWRMAVSYLKSIYGSKADYPETFIERLGESHIRQIEMLIEKGVNTPLTSSAGRLFDAVASLLGICDENTYQAEAAALLEQIAENGISRCYPINSDNPLDLRSLFDGILKDYRLSVPVSEIASVFHNTLSAMLLNIIIQKVKTERLTTVVLSGGVFQNKRLTNLLIKQLANRKISYYLSSRIPCNDGAIAVGQLYIAALKKRG</sequence>
<feature type="active site" evidence="9">
    <location>
        <position position="19"/>
    </location>
</feature>
<dbReference type="Pfam" id="PF07503">
    <property type="entry name" value="zf-HYPF"/>
    <property type="match status" value="2"/>
</dbReference>
<gene>
    <name evidence="12" type="ORF">BC742_0044</name>
</gene>
<organism evidence="12 13">
    <name type="scientific">Coprobacter fastidiosus NSB1 = JCM 33896</name>
    <dbReference type="NCBI Taxonomy" id="1349822"/>
    <lineage>
        <taxon>Bacteria</taxon>
        <taxon>Pseudomonadati</taxon>
        <taxon>Bacteroidota</taxon>
        <taxon>Bacteroidia</taxon>
        <taxon>Bacteroidales</taxon>
        <taxon>Barnesiellaceae</taxon>
        <taxon>Coprobacter</taxon>
    </lineage>
</organism>
<dbReference type="InterPro" id="IPR006070">
    <property type="entry name" value="Sua5-like_dom"/>
</dbReference>
<dbReference type="PROSITE" id="PS51163">
    <property type="entry name" value="YRDC"/>
    <property type="match status" value="1"/>
</dbReference>
<protein>
    <recommendedName>
        <fullName evidence="8">Carbamoyltransferase</fullName>
        <ecNumber evidence="8">6.2.-.-</ecNumber>
    </recommendedName>
</protein>
<dbReference type="GO" id="GO:0016743">
    <property type="term" value="F:carboxyl- or carbamoyltransferase activity"/>
    <property type="evidence" value="ECO:0007669"/>
    <property type="project" value="UniProtKB-UniRule"/>
</dbReference>
<dbReference type="PROSITE" id="PS00150">
    <property type="entry name" value="ACYLPHOSPHATASE_1"/>
    <property type="match status" value="1"/>
</dbReference>
<evidence type="ECO:0000259" key="10">
    <source>
        <dbReference type="PROSITE" id="PS51160"/>
    </source>
</evidence>
<keyword evidence="4" id="KW-0479">Metal-binding</keyword>
<proteinExistence type="inferred from homology"/>
<evidence type="ECO:0000256" key="5">
    <source>
        <dbReference type="ARBA" id="ARBA00022771"/>
    </source>
</evidence>
<keyword evidence="9" id="KW-0378">Hydrolase</keyword>
<comment type="similarity">
    <text evidence="2 8">Belongs to the carbamoyltransferase HypF family.</text>
</comment>
<evidence type="ECO:0000259" key="11">
    <source>
        <dbReference type="PROSITE" id="PS51163"/>
    </source>
</evidence>